<keyword evidence="4" id="KW-0862">Zinc</keyword>
<evidence type="ECO:0000256" key="4">
    <source>
        <dbReference type="ARBA" id="ARBA00022833"/>
    </source>
</evidence>
<protein>
    <submittedName>
        <fullName evidence="7">MFS transporter</fullName>
    </submittedName>
</protein>
<dbReference type="PANTHER" id="PTHR30096:SF0">
    <property type="entry name" value="4,5-DOPA DIOXYGENASE EXTRADIOL-LIKE PROTEIN"/>
    <property type="match status" value="1"/>
</dbReference>
<dbReference type="STRING" id="162209.IJ22_49790"/>
<evidence type="ECO:0000256" key="5">
    <source>
        <dbReference type="ARBA" id="ARBA00023002"/>
    </source>
</evidence>
<dbReference type="GO" id="GO:0008198">
    <property type="term" value="F:ferrous iron binding"/>
    <property type="evidence" value="ECO:0007669"/>
    <property type="project" value="InterPro"/>
</dbReference>
<dbReference type="SUPFAM" id="SSF53213">
    <property type="entry name" value="LigB-like"/>
    <property type="match status" value="1"/>
</dbReference>
<keyword evidence="8" id="KW-1185">Reference proteome</keyword>
<dbReference type="PATRIC" id="fig|162209.4.peg.5262"/>
<evidence type="ECO:0000256" key="2">
    <source>
        <dbReference type="ARBA" id="ARBA00007581"/>
    </source>
</evidence>
<dbReference type="Proteomes" id="UP000061660">
    <property type="component" value="Chromosome"/>
</dbReference>
<dbReference type="OrthoDB" id="9790889at2"/>
<proteinExistence type="inferred from homology"/>
<accession>A0A0U2UG93</accession>
<dbReference type="Pfam" id="PF02900">
    <property type="entry name" value="LigB"/>
    <property type="match status" value="1"/>
</dbReference>
<keyword evidence="5" id="KW-0560">Oxidoreductase</keyword>
<name>A0A0U2UG93_9BACL</name>
<evidence type="ECO:0000256" key="3">
    <source>
        <dbReference type="ARBA" id="ARBA00022723"/>
    </source>
</evidence>
<dbReference type="GO" id="GO:0016702">
    <property type="term" value="F:oxidoreductase activity, acting on single donors with incorporation of molecular oxygen, incorporation of two atoms of oxygen"/>
    <property type="evidence" value="ECO:0007669"/>
    <property type="project" value="UniProtKB-ARBA"/>
</dbReference>
<gene>
    <name evidence="7" type="ORF">IJ22_49790</name>
</gene>
<dbReference type="CDD" id="cd07363">
    <property type="entry name" value="45_DOPA_Dioxygenase"/>
    <property type="match status" value="1"/>
</dbReference>
<dbReference type="InterPro" id="IPR004183">
    <property type="entry name" value="Xdiol_dOase_suB"/>
</dbReference>
<dbReference type="PANTHER" id="PTHR30096">
    <property type="entry name" value="4,5-DOPA DIOXYGENASE EXTRADIOL-LIKE PROTEIN"/>
    <property type="match status" value="1"/>
</dbReference>
<dbReference type="KEGG" id="pnp:IJ22_49790"/>
<evidence type="ECO:0000256" key="1">
    <source>
        <dbReference type="ARBA" id="ARBA00001947"/>
    </source>
</evidence>
<dbReference type="EMBL" id="CP013652">
    <property type="protein sequence ID" value="ALS25241.1"/>
    <property type="molecule type" value="Genomic_DNA"/>
</dbReference>
<dbReference type="RefSeq" id="WP_062410648.1">
    <property type="nucleotide sequence ID" value="NZ_CP013652.1"/>
</dbReference>
<dbReference type="AlphaFoldDB" id="A0A0U2UG93"/>
<evidence type="ECO:0000313" key="8">
    <source>
        <dbReference type="Proteomes" id="UP000061660"/>
    </source>
</evidence>
<dbReference type="InterPro" id="IPR014436">
    <property type="entry name" value="Extradiol_dOase_DODA"/>
</dbReference>
<evidence type="ECO:0000259" key="6">
    <source>
        <dbReference type="Pfam" id="PF02900"/>
    </source>
</evidence>
<comment type="cofactor">
    <cofactor evidence="1">
        <name>Zn(2+)</name>
        <dbReference type="ChEBI" id="CHEBI:29105"/>
    </cofactor>
</comment>
<dbReference type="GO" id="GO:0008270">
    <property type="term" value="F:zinc ion binding"/>
    <property type="evidence" value="ECO:0007669"/>
    <property type="project" value="InterPro"/>
</dbReference>
<comment type="similarity">
    <text evidence="2">Belongs to the DODA-type extradiol aromatic ring-opening dioxygenase family.</text>
</comment>
<keyword evidence="3" id="KW-0479">Metal-binding</keyword>
<evidence type="ECO:0000313" key="7">
    <source>
        <dbReference type="EMBL" id="ALS25241.1"/>
    </source>
</evidence>
<sequence>MVPALFLAHGSPMLAIEDTVYSGFLNTLSRQVQPKAIVIFTAHWESEVLTISSLDGTYDTIYDFGGFPDALYQIKYPAKGSTTIASKVEERFQQQGIPVKKDTSRGLDHGSWTLLYRMYPKADIPVVQISVHPYLPPDKQFRIGECLRELGEEDILVIGSGVTVHNLRMIHWGQSAPEPWAIAFDDWLIDKVEKRDLESLFNYEKLAPYARQAVPRPEHFVPFFIAMGSGNPQNTPKVIHRSYDHGTLSYLSYQF</sequence>
<dbReference type="Gene3D" id="3.40.830.10">
    <property type="entry name" value="LigB-like"/>
    <property type="match status" value="1"/>
</dbReference>
<reference evidence="8" key="1">
    <citation type="submission" date="2015-12" db="EMBL/GenBank/DDBJ databases">
        <title>Complete genome sequences of two moderately thermophilic Paenibacillus species.</title>
        <authorList>
            <person name="Butler R.III."/>
            <person name="Wang J."/>
            <person name="Stark B.C."/>
            <person name="Pombert J.-F."/>
        </authorList>
    </citation>
    <scope>NUCLEOTIDE SEQUENCE [LARGE SCALE GENOMIC DNA]</scope>
    <source>
        <strain evidence="8">32O-Y</strain>
    </source>
</reference>
<feature type="domain" description="Extradiol ring-cleavage dioxygenase class III enzyme subunit B" evidence="6">
    <location>
        <begin position="4"/>
        <end position="251"/>
    </location>
</feature>
<reference evidence="7 8" key="2">
    <citation type="journal article" date="2016" name="Genome Announc.">
        <title>Complete Genome Sequences of Two Interactive Moderate Thermophiles, Paenibacillus napthalenovorans 32O-Y and Paenibacillus sp. 32O-W.</title>
        <authorList>
            <person name="Butler R.R.III."/>
            <person name="Wang J."/>
            <person name="Stark B.C."/>
            <person name="Pombert J.F."/>
        </authorList>
    </citation>
    <scope>NUCLEOTIDE SEQUENCE [LARGE SCALE GENOMIC DNA]</scope>
    <source>
        <strain evidence="7 8">32O-Y</strain>
    </source>
</reference>
<organism evidence="7 8">
    <name type="scientific">Paenibacillus naphthalenovorans</name>
    <dbReference type="NCBI Taxonomy" id="162209"/>
    <lineage>
        <taxon>Bacteria</taxon>
        <taxon>Bacillati</taxon>
        <taxon>Bacillota</taxon>
        <taxon>Bacilli</taxon>
        <taxon>Bacillales</taxon>
        <taxon>Paenibacillaceae</taxon>
        <taxon>Paenibacillus</taxon>
    </lineage>
</organism>
<dbReference type="PIRSF" id="PIRSF006157">
    <property type="entry name" value="Doxgns_DODA"/>
    <property type="match status" value="1"/>
</dbReference>